<feature type="binding site" evidence="8">
    <location>
        <position position="353"/>
    </location>
    <ligand>
        <name>ATP</name>
        <dbReference type="ChEBI" id="CHEBI:30616"/>
    </ligand>
</feature>
<evidence type="ECO:0000256" key="6">
    <source>
        <dbReference type="ARBA" id="ARBA00022840"/>
    </source>
</evidence>
<evidence type="ECO:0000256" key="7">
    <source>
        <dbReference type="PIRSR" id="PIRSR604809-1"/>
    </source>
</evidence>
<evidence type="ECO:0000256" key="14">
    <source>
        <dbReference type="RuleBase" id="RU004356"/>
    </source>
</evidence>
<evidence type="ECO:0000256" key="1">
    <source>
        <dbReference type="ARBA" id="ARBA00004496"/>
    </source>
</evidence>
<dbReference type="Pfam" id="PF00120">
    <property type="entry name" value="Gln-synt_C"/>
    <property type="match status" value="1"/>
</dbReference>
<evidence type="ECO:0000256" key="12">
    <source>
        <dbReference type="RuleBase" id="RU000384"/>
    </source>
</evidence>
<dbReference type="PROSITE" id="PS51987">
    <property type="entry name" value="GS_CATALYTIC"/>
    <property type="match status" value="1"/>
</dbReference>
<keyword evidence="20" id="KW-1185">Reference proteome</keyword>
<dbReference type="Proteomes" id="UP000030944">
    <property type="component" value="Chromosome"/>
</dbReference>
<evidence type="ECO:0000256" key="5">
    <source>
        <dbReference type="ARBA" id="ARBA00022741"/>
    </source>
</evidence>
<dbReference type="GO" id="GO:0046872">
    <property type="term" value="F:metal ion binding"/>
    <property type="evidence" value="ECO:0007669"/>
    <property type="project" value="UniProtKB-KW"/>
</dbReference>
<evidence type="ECO:0000259" key="16">
    <source>
        <dbReference type="PROSITE" id="PS51987"/>
    </source>
</evidence>
<dbReference type="GO" id="GO:0016020">
    <property type="term" value="C:membrane"/>
    <property type="evidence" value="ECO:0007669"/>
    <property type="project" value="TreeGrafter"/>
</dbReference>
<dbReference type="GeneID" id="24817357"/>
<evidence type="ECO:0000256" key="13">
    <source>
        <dbReference type="RuleBase" id="RU000385"/>
    </source>
</evidence>
<dbReference type="EC" id="6.3.1.2" evidence="14"/>
<dbReference type="STRING" id="1410606.T478_1493"/>
<feature type="binding site" evidence="7">
    <location>
        <position position="353"/>
    </location>
    <ligand>
        <name>L-glutamate</name>
        <dbReference type="ChEBI" id="CHEBI:29985"/>
    </ligand>
</feature>
<dbReference type="PROSITE" id="PS00180">
    <property type="entry name" value="GLNA_1"/>
    <property type="match status" value="1"/>
</dbReference>
<dbReference type="SUPFAM" id="SSF55931">
    <property type="entry name" value="Glutamine synthetase/guanido kinase"/>
    <property type="match status" value="1"/>
</dbReference>
<feature type="binding site" evidence="9">
    <location>
        <position position="233"/>
    </location>
    <ligand>
        <name>Mg(2+)</name>
        <dbReference type="ChEBI" id="CHEBI:18420"/>
        <label>1</label>
    </ligand>
</feature>
<gene>
    <name evidence="17" type="primary">glnA</name>
    <name evidence="18" type="ORF">A7X95_05050</name>
    <name evidence="17" type="ORF">T478_1493</name>
</gene>
<evidence type="ECO:0000256" key="10">
    <source>
        <dbReference type="PIRSR" id="PIRSR604809-50"/>
    </source>
</evidence>
<comment type="subcellular location">
    <subcellularLocation>
        <location evidence="1 13">Cytoplasm</location>
    </subcellularLocation>
</comment>
<dbReference type="PANTHER" id="PTHR43407">
    <property type="entry name" value="GLUTAMINE SYNTHETASE"/>
    <property type="match status" value="1"/>
</dbReference>
<feature type="binding site" evidence="9">
    <location>
        <position position="147"/>
    </location>
    <ligand>
        <name>Mg(2+)</name>
        <dbReference type="ChEBI" id="CHEBI:18420"/>
        <label>1</label>
    </ligand>
</feature>
<dbReference type="PROSITE" id="PS00181">
    <property type="entry name" value="GLNA_ATP"/>
    <property type="match status" value="1"/>
</dbReference>
<feature type="binding site" evidence="7">
    <location>
        <position position="335"/>
    </location>
    <ligand>
        <name>L-glutamate</name>
        <dbReference type="ChEBI" id="CHEBI:29985"/>
    </ligand>
</feature>
<evidence type="ECO:0000313" key="17">
    <source>
        <dbReference type="EMBL" id="AJA92428.1"/>
    </source>
</evidence>
<protein>
    <recommendedName>
        <fullName evidence="14">Glutamine synthetase</fullName>
        <ecNumber evidence="14">6.3.1.2</ecNumber>
    </recommendedName>
</protein>
<keyword evidence="3 13" id="KW-0963">Cytoplasm</keyword>
<keyword evidence="4 14" id="KW-0436">Ligase</keyword>
<dbReference type="SMART" id="SM01230">
    <property type="entry name" value="Gln-synt_C"/>
    <property type="match status" value="1"/>
</dbReference>
<feature type="binding site" evidence="7">
    <location>
        <position position="341"/>
    </location>
    <ligand>
        <name>L-glutamate</name>
        <dbReference type="ChEBI" id="CHEBI:29985"/>
    </ligand>
</feature>
<evidence type="ECO:0000256" key="2">
    <source>
        <dbReference type="ARBA" id="ARBA00009897"/>
    </source>
</evidence>
<name>A0A0A7V0L8_9ARCH</name>
<reference evidence="18" key="2">
    <citation type="submission" date="2016-05" db="EMBL/GenBank/DDBJ databases">
        <authorList>
            <person name="Lavstsen T."/>
            <person name="Jespersen J.S."/>
        </authorList>
    </citation>
    <scope>NUCLEOTIDE SEQUENCE [LARGE SCALE GENOMIC DNA]</scope>
    <source>
        <strain evidence="18">U25</strain>
    </source>
</reference>
<dbReference type="InterPro" id="IPR008146">
    <property type="entry name" value="Gln_synth_cat_dom"/>
</dbReference>
<dbReference type="GO" id="GO:0004356">
    <property type="term" value="F:glutamine synthetase activity"/>
    <property type="evidence" value="ECO:0007669"/>
    <property type="project" value="UniProtKB-EC"/>
</dbReference>
<dbReference type="InterPro" id="IPR027302">
    <property type="entry name" value="Gln_synth_N_conserv_site"/>
</dbReference>
<reference evidence="17 19" key="1">
    <citation type="journal article" date="2015" name="Proc. Natl. Acad. Sci. U.S.A.">
        <title>Genomic and proteomic characterization of "Candidatus Nitrosopelagicus brevis": An ammonia-oxidizing archaeon from the open ocean.</title>
        <authorList>
            <person name="Santoro A.E."/>
            <person name="Dupont C.L."/>
            <person name="Richter R.A."/>
            <person name="Craig M.T."/>
            <person name="Carini P."/>
            <person name="McIlvin M.R."/>
            <person name="Yang Y."/>
            <person name="Orsi W.D."/>
            <person name="Moran D.M."/>
            <person name="Saito M.A."/>
        </authorList>
    </citation>
    <scope>NUCLEOTIDE SEQUENCE [LARGE SCALE GENOMIC DNA]</scope>
    <source>
        <strain evidence="17">CN25</strain>
        <strain evidence="19">V2</strain>
    </source>
</reference>
<evidence type="ECO:0000259" key="15">
    <source>
        <dbReference type="PROSITE" id="PS51986"/>
    </source>
</evidence>
<dbReference type="InterPro" id="IPR008147">
    <property type="entry name" value="Gln_synt_N"/>
</dbReference>
<dbReference type="GO" id="GO:0005737">
    <property type="term" value="C:cytoplasm"/>
    <property type="evidence" value="ECO:0007669"/>
    <property type="project" value="UniProtKB-SubCell"/>
</dbReference>
<dbReference type="NCBIfam" id="TIGR00653">
    <property type="entry name" value="GlnA"/>
    <property type="match status" value="1"/>
</dbReference>
<evidence type="ECO:0000256" key="8">
    <source>
        <dbReference type="PIRSR" id="PIRSR604809-2"/>
    </source>
</evidence>
<dbReference type="Pfam" id="PF03951">
    <property type="entry name" value="Gln-synt_N"/>
    <property type="match status" value="1"/>
</dbReference>
<dbReference type="SUPFAM" id="SSF54368">
    <property type="entry name" value="Glutamine synthetase, N-terminal domain"/>
    <property type="match status" value="1"/>
</dbReference>
<evidence type="ECO:0000256" key="11">
    <source>
        <dbReference type="PROSITE-ProRule" id="PRU01330"/>
    </source>
</evidence>
<dbReference type="InterPro" id="IPR014746">
    <property type="entry name" value="Gln_synth/guanido_kin_cat_dom"/>
</dbReference>
<keyword evidence="5 8" id="KW-0547">Nucleotide-binding</keyword>
<feature type="binding site" evidence="9">
    <location>
        <position position="225"/>
    </location>
    <ligand>
        <name>Mg(2+)</name>
        <dbReference type="ChEBI" id="CHEBI:18420"/>
        <label>1</label>
    </ligand>
</feature>
<dbReference type="OrthoDB" id="36124at2157"/>
<dbReference type="Gene3D" id="3.30.590.10">
    <property type="entry name" value="Glutamine synthetase/guanido kinase, catalytic domain"/>
    <property type="match status" value="1"/>
</dbReference>
<feature type="domain" description="GS beta-grasp" evidence="15">
    <location>
        <begin position="27"/>
        <end position="113"/>
    </location>
</feature>
<feature type="binding site" evidence="9">
    <location>
        <position position="375"/>
    </location>
    <ligand>
        <name>Mg(2+)</name>
        <dbReference type="ChEBI" id="CHEBI:18420"/>
        <label>1</label>
    </ligand>
</feature>
<dbReference type="KEGG" id="nbv:T478_1493"/>
<evidence type="ECO:0000313" key="19">
    <source>
        <dbReference type="Proteomes" id="UP000030944"/>
    </source>
</evidence>
<dbReference type="Gene3D" id="3.10.20.70">
    <property type="entry name" value="Glutamine synthetase, N-terminal domain"/>
    <property type="match status" value="1"/>
</dbReference>
<dbReference type="GO" id="GO:0006542">
    <property type="term" value="P:glutamine biosynthetic process"/>
    <property type="evidence" value="ECO:0007669"/>
    <property type="project" value="InterPro"/>
</dbReference>
<feature type="binding site" evidence="8">
    <location>
        <position position="220"/>
    </location>
    <ligand>
        <name>ATP</name>
        <dbReference type="ChEBI" id="CHEBI:30616"/>
    </ligand>
</feature>
<reference evidence="18 20" key="3">
    <citation type="submission" date="2018-04" db="EMBL/GenBank/DDBJ databases">
        <title>Transcriptomics of ammonia oxidizing archaea.</title>
        <authorList>
            <person name="Carini P."/>
        </authorList>
    </citation>
    <scope>NUCLEOTIDE SEQUENCE [LARGE SCALE GENOMIC DNA]</scope>
    <source>
        <strain evidence="18 20">U25</strain>
    </source>
</reference>
<dbReference type="Proteomes" id="UP000241022">
    <property type="component" value="Unassembled WGS sequence"/>
</dbReference>
<feature type="domain" description="GS catalytic" evidence="16">
    <location>
        <begin position="121"/>
        <end position="486"/>
    </location>
</feature>
<dbReference type="PANTHER" id="PTHR43407:SF1">
    <property type="entry name" value="LENGSIN"/>
    <property type="match status" value="1"/>
</dbReference>
<dbReference type="InterPro" id="IPR027303">
    <property type="entry name" value="Gln_synth_gly_rich_site"/>
</dbReference>
<feature type="modified residue" description="O-AMP-tyrosine" evidence="10">
    <location>
        <position position="415"/>
    </location>
</feature>
<evidence type="ECO:0000256" key="9">
    <source>
        <dbReference type="PIRSR" id="PIRSR604809-3"/>
    </source>
</evidence>
<keyword evidence="10" id="KW-0597">Phosphoprotein</keyword>
<organism evidence="17 19">
    <name type="scientific">Candidatus Nitrosopelagicus brevis</name>
    <dbReference type="NCBI Taxonomy" id="1410606"/>
    <lineage>
        <taxon>Archaea</taxon>
        <taxon>Nitrososphaerota</taxon>
    </lineage>
</organism>
<evidence type="ECO:0000313" key="20">
    <source>
        <dbReference type="Proteomes" id="UP000241022"/>
    </source>
</evidence>
<dbReference type="AlphaFoldDB" id="A0A0A7V0L8"/>
<comment type="cofactor">
    <cofactor evidence="9">
        <name>Mg(2+)</name>
        <dbReference type="ChEBI" id="CHEBI:18420"/>
    </cofactor>
    <text evidence="9">Binds 2 Mg(2+) ions per subunit.</text>
</comment>
<dbReference type="InterPro" id="IPR004809">
    <property type="entry name" value="Gln_synth_I"/>
</dbReference>
<dbReference type="EMBL" id="CP007026">
    <property type="protein sequence ID" value="AJA92428.1"/>
    <property type="molecule type" value="Genomic_DNA"/>
</dbReference>
<dbReference type="GO" id="GO:0019740">
    <property type="term" value="P:nitrogen utilization"/>
    <property type="evidence" value="ECO:0007669"/>
    <property type="project" value="TreeGrafter"/>
</dbReference>
<feature type="binding site" evidence="7">
    <location>
        <position position="377"/>
    </location>
    <ligand>
        <name>L-glutamate</name>
        <dbReference type="ChEBI" id="CHEBI:29985"/>
    </ligand>
</feature>
<feature type="binding site" evidence="9">
    <location>
        <position position="145"/>
    </location>
    <ligand>
        <name>Mg(2+)</name>
        <dbReference type="ChEBI" id="CHEBI:18420"/>
        <label>1</label>
    </ligand>
</feature>
<feature type="binding site" evidence="9">
    <location>
        <position position="282"/>
    </location>
    <ligand>
        <name>Mg(2+)</name>
        <dbReference type="ChEBI" id="CHEBI:18420"/>
        <label>1</label>
    </ligand>
</feature>
<dbReference type="RefSeq" id="WP_048106566.1">
    <property type="nucleotide sequence ID" value="NZ_CP007026.1"/>
</dbReference>
<evidence type="ECO:0000313" key="18">
    <source>
        <dbReference type="EMBL" id="PTL87276.1"/>
    </source>
</evidence>
<comment type="catalytic activity">
    <reaction evidence="14">
        <text>L-glutamate + NH4(+) + ATP = L-glutamine + ADP + phosphate + H(+)</text>
        <dbReference type="Rhea" id="RHEA:16169"/>
        <dbReference type="ChEBI" id="CHEBI:15378"/>
        <dbReference type="ChEBI" id="CHEBI:28938"/>
        <dbReference type="ChEBI" id="CHEBI:29985"/>
        <dbReference type="ChEBI" id="CHEBI:30616"/>
        <dbReference type="ChEBI" id="CHEBI:43474"/>
        <dbReference type="ChEBI" id="CHEBI:58359"/>
        <dbReference type="ChEBI" id="CHEBI:456216"/>
        <dbReference type="EC" id="6.3.1.2"/>
    </reaction>
</comment>
<sequence>MPYKVIGGKATQIKYSSDEVFSRIKHESIKFIDLQFTGLTGRFHHTTISADTFTPDQMEDGLPKLDGSSIVGFTDIADSDLILKPDPSTFAIIPWLTEKKTARLLCDVYWGGGRGRLESDPRGICQKAEAFVKTQGFDFSNWGPEVEFFVFDKVHWDVLTPYKGQSYSIESSESPWSQEGTGYPMGLQEGYYPSTPSDTLAPFRNECVDVLNDNFGILCDNHHHEVATAGQCEIDIKYDLMTNSADGAQSYKYVVRNVAQQFGKVATMMPKPISMDAGSGMHTNVSLWKKDENTFYDKDEVLELSQTGRYFCGGVMEHAKGLTAITNPTTNSYHRLVPGYEAPVYIAWSSSNRSATIRIPGHFKGEKYAYMKRMEYRVPDPASNPYLVFSAVLAAGLDGIKKKMEPGDPVKEDIYKMTKSERKKHGIDTLPANLGRALDELESDRKYLNPIFSNEVLDKIIDLERRDHREIAIRPHPHEFYLYFDV</sequence>
<comment type="similarity">
    <text evidence="2 11 12">Belongs to the glutamine synthetase family.</text>
</comment>
<keyword evidence="9" id="KW-0479">Metal-binding</keyword>
<dbReference type="PROSITE" id="PS51986">
    <property type="entry name" value="GS_BETA_GRASP"/>
    <property type="match status" value="1"/>
</dbReference>
<proteinExistence type="inferred from homology"/>
<keyword evidence="9" id="KW-0460">Magnesium</keyword>
<dbReference type="GO" id="GO:0005524">
    <property type="term" value="F:ATP binding"/>
    <property type="evidence" value="ECO:0007669"/>
    <property type="project" value="UniProtKB-KW"/>
</dbReference>
<dbReference type="InterPro" id="IPR036651">
    <property type="entry name" value="Gln_synt_N_sf"/>
</dbReference>
<accession>A0A0A7V0L8</accession>
<evidence type="ECO:0000256" key="3">
    <source>
        <dbReference type="ARBA" id="ARBA00022490"/>
    </source>
</evidence>
<dbReference type="HOGENOM" id="CLU_017290_1_3_2"/>
<evidence type="ECO:0000256" key="4">
    <source>
        <dbReference type="ARBA" id="ARBA00022598"/>
    </source>
</evidence>
<keyword evidence="6 8" id="KW-0067">ATP-binding</keyword>
<dbReference type="EMBL" id="LXWN01000002">
    <property type="protein sequence ID" value="PTL87276.1"/>
    <property type="molecule type" value="Genomic_DNA"/>
</dbReference>